<evidence type="ECO:0000313" key="1">
    <source>
        <dbReference type="EMBL" id="EDO03961.1"/>
    </source>
</evidence>
<dbReference type="RefSeq" id="XP_001592203.1">
    <property type="nucleotide sequence ID" value="XM_001592153.1"/>
</dbReference>
<accession>A7EM95</accession>
<dbReference type="Proteomes" id="UP000001312">
    <property type="component" value="Unassembled WGS sequence"/>
</dbReference>
<name>A7EM95_SCLS1</name>
<dbReference type="GeneID" id="5488663"/>
<keyword evidence="2" id="KW-1185">Reference proteome</keyword>
<dbReference type="InParanoid" id="A7EM95"/>
<sequence length="59" mass="6892">MLKYSKRSTRYARKCNQIDFAPCGSACYPLSGSYFRSNRVLRALARFGFSFSRDFHKDL</sequence>
<dbReference type="AlphaFoldDB" id="A7EM95"/>
<evidence type="ECO:0000313" key="2">
    <source>
        <dbReference type="Proteomes" id="UP000001312"/>
    </source>
</evidence>
<dbReference type="KEGG" id="ssl:SS1G_06442"/>
<protein>
    <submittedName>
        <fullName evidence="1">Uncharacterized protein</fullName>
    </submittedName>
</protein>
<proteinExistence type="predicted"/>
<reference evidence="2" key="1">
    <citation type="journal article" date="2011" name="PLoS Genet.">
        <title>Genomic analysis of the necrotrophic fungal pathogens Sclerotinia sclerotiorum and Botrytis cinerea.</title>
        <authorList>
            <person name="Amselem J."/>
            <person name="Cuomo C.A."/>
            <person name="van Kan J.A."/>
            <person name="Viaud M."/>
            <person name="Benito E.P."/>
            <person name="Couloux A."/>
            <person name="Coutinho P.M."/>
            <person name="de Vries R.P."/>
            <person name="Dyer P.S."/>
            <person name="Fillinger S."/>
            <person name="Fournier E."/>
            <person name="Gout L."/>
            <person name="Hahn M."/>
            <person name="Kohn L."/>
            <person name="Lapalu N."/>
            <person name="Plummer K.M."/>
            <person name="Pradier J.M."/>
            <person name="Quevillon E."/>
            <person name="Sharon A."/>
            <person name="Simon A."/>
            <person name="ten Have A."/>
            <person name="Tudzynski B."/>
            <person name="Tudzynski P."/>
            <person name="Wincker P."/>
            <person name="Andrew M."/>
            <person name="Anthouard V."/>
            <person name="Beever R.E."/>
            <person name="Beffa R."/>
            <person name="Benoit I."/>
            <person name="Bouzid O."/>
            <person name="Brault B."/>
            <person name="Chen Z."/>
            <person name="Choquer M."/>
            <person name="Collemare J."/>
            <person name="Cotton P."/>
            <person name="Danchin E.G."/>
            <person name="Da Silva C."/>
            <person name="Gautier A."/>
            <person name="Giraud C."/>
            <person name="Giraud T."/>
            <person name="Gonzalez C."/>
            <person name="Grossetete S."/>
            <person name="Guldener U."/>
            <person name="Henrissat B."/>
            <person name="Howlett B.J."/>
            <person name="Kodira C."/>
            <person name="Kretschmer M."/>
            <person name="Lappartient A."/>
            <person name="Leroch M."/>
            <person name="Levis C."/>
            <person name="Mauceli E."/>
            <person name="Neuveglise C."/>
            <person name="Oeser B."/>
            <person name="Pearson M."/>
            <person name="Poulain J."/>
            <person name="Poussereau N."/>
            <person name="Quesneville H."/>
            <person name="Rascle C."/>
            <person name="Schumacher J."/>
            <person name="Segurens B."/>
            <person name="Sexton A."/>
            <person name="Silva E."/>
            <person name="Sirven C."/>
            <person name="Soanes D.M."/>
            <person name="Talbot N.J."/>
            <person name="Templeton M."/>
            <person name="Yandava C."/>
            <person name="Yarden O."/>
            <person name="Zeng Q."/>
            <person name="Rollins J.A."/>
            <person name="Lebrun M.H."/>
            <person name="Dickman M."/>
        </authorList>
    </citation>
    <scope>NUCLEOTIDE SEQUENCE [LARGE SCALE GENOMIC DNA]</scope>
    <source>
        <strain evidence="2">ATCC 18683 / 1980 / Ss-1</strain>
    </source>
</reference>
<organism evidence="1 2">
    <name type="scientific">Sclerotinia sclerotiorum (strain ATCC 18683 / 1980 / Ss-1)</name>
    <name type="common">White mold</name>
    <name type="synonym">Whetzelinia sclerotiorum</name>
    <dbReference type="NCBI Taxonomy" id="665079"/>
    <lineage>
        <taxon>Eukaryota</taxon>
        <taxon>Fungi</taxon>
        <taxon>Dikarya</taxon>
        <taxon>Ascomycota</taxon>
        <taxon>Pezizomycotina</taxon>
        <taxon>Leotiomycetes</taxon>
        <taxon>Helotiales</taxon>
        <taxon>Sclerotiniaceae</taxon>
        <taxon>Sclerotinia</taxon>
    </lineage>
</organism>
<gene>
    <name evidence="1" type="ORF">SS1G_06442</name>
</gene>
<dbReference type="EMBL" id="CH476628">
    <property type="protein sequence ID" value="EDO03961.1"/>
    <property type="molecule type" value="Genomic_DNA"/>
</dbReference>